<comment type="catalytic activity">
    <reaction evidence="9">
        <text>malonyl-[ACP] + acetyl-CoA + H(+) = 3-oxobutanoyl-[ACP] + CO2 + CoA</text>
        <dbReference type="Rhea" id="RHEA:12080"/>
        <dbReference type="Rhea" id="RHEA-COMP:9623"/>
        <dbReference type="Rhea" id="RHEA-COMP:9625"/>
        <dbReference type="ChEBI" id="CHEBI:15378"/>
        <dbReference type="ChEBI" id="CHEBI:16526"/>
        <dbReference type="ChEBI" id="CHEBI:57287"/>
        <dbReference type="ChEBI" id="CHEBI:57288"/>
        <dbReference type="ChEBI" id="CHEBI:78449"/>
        <dbReference type="ChEBI" id="CHEBI:78450"/>
        <dbReference type="EC" id="2.3.1.180"/>
    </reaction>
</comment>
<dbReference type="GO" id="GO:0044550">
    <property type="term" value="P:secondary metabolite biosynthetic process"/>
    <property type="evidence" value="ECO:0007669"/>
    <property type="project" value="TreeGrafter"/>
</dbReference>
<name>A0A0R2DIY0_9LACO</name>
<evidence type="ECO:0000259" key="11">
    <source>
        <dbReference type="Pfam" id="PF08545"/>
    </source>
</evidence>
<keyword evidence="7 9" id="KW-0275">Fatty acid biosynthesis</keyword>
<protein>
    <recommendedName>
        <fullName evidence="9">Beta-ketoacyl-[acyl-carrier-protein] synthase III</fullName>
        <shortName evidence="9">Beta-ketoacyl-ACP synthase III</shortName>
        <shortName evidence="9">KAS III</shortName>
        <ecNumber evidence="9">2.3.1.180</ecNumber>
    </recommendedName>
    <alternativeName>
        <fullName evidence="9">3-oxoacyl-[acyl-carrier-protein] synthase 3</fullName>
    </alternativeName>
    <alternativeName>
        <fullName evidence="9">3-oxoacyl-[acyl-carrier-protein] synthase III</fullName>
    </alternativeName>
</protein>
<dbReference type="RefSeq" id="WP_056974819.1">
    <property type="nucleotide sequence ID" value="NZ_AYZL01000019.1"/>
</dbReference>
<comment type="subunit">
    <text evidence="9">Homodimer.</text>
</comment>
<dbReference type="EMBL" id="AYZL01000019">
    <property type="protein sequence ID" value="KRN04030.1"/>
    <property type="molecule type" value="Genomic_DNA"/>
</dbReference>
<dbReference type="Proteomes" id="UP000051378">
    <property type="component" value="Unassembled WGS sequence"/>
</dbReference>
<keyword evidence="2 9" id="KW-0963">Cytoplasm</keyword>
<reference evidence="12 13" key="1">
    <citation type="journal article" date="2015" name="Genome Announc.">
        <title>Expanding the biotechnology potential of lactobacilli through comparative genomics of 213 strains and associated genera.</title>
        <authorList>
            <person name="Sun Z."/>
            <person name="Harris H.M."/>
            <person name="McCann A."/>
            <person name="Guo C."/>
            <person name="Argimon S."/>
            <person name="Zhang W."/>
            <person name="Yang X."/>
            <person name="Jeffery I.B."/>
            <person name="Cooney J.C."/>
            <person name="Kagawa T.F."/>
            <person name="Liu W."/>
            <person name="Song Y."/>
            <person name="Salvetti E."/>
            <person name="Wrobel A."/>
            <person name="Rasinkangas P."/>
            <person name="Parkhill J."/>
            <person name="Rea M.C."/>
            <person name="O'Sullivan O."/>
            <person name="Ritari J."/>
            <person name="Douillard F.P."/>
            <person name="Paul Ross R."/>
            <person name="Yang R."/>
            <person name="Briner A.E."/>
            <person name="Felis G.E."/>
            <person name="de Vos W.M."/>
            <person name="Barrangou R."/>
            <person name="Klaenhammer T.R."/>
            <person name="Caufield P.W."/>
            <person name="Cui Y."/>
            <person name="Zhang H."/>
            <person name="O'Toole P.W."/>
        </authorList>
    </citation>
    <scope>NUCLEOTIDE SEQUENCE [LARGE SCALE GENOMIC DNA]</scope>
    <source>
        <strain evidence="12 13">DSM 23037</strain>
    </source>
</reference>
<evidence type="ECO:0000256" key="4">
    <source>
        <dbReference type="ARBA" id="ARBA00022679"/>
    </source>
</evidence>
<keyword evidence="3 9" id="KW-0444">Lipid biosynthesis</keyword>
<dbReference type="InterPro" id="IPR016039">
    <property type="entry name" value="Thiolase-like"/>
</dbReference>
<dbReference type="SUPFAM" id="SSF53901">
    <property type="entry name" value="Thiolase-like"/>
    <property type="match status" value="1"/>
</dbReference>
<comment type="similarity">
    <text evidence="1 9">Belongs to the thiolase-like superfamily. FabH family.</text>
</comment>
<dbReference type="UniPathway" id="UPA00094"/>
<keyword evidence="9" id="KW-0511">Multifunctional enzyme</keyword>
<gene>
    <name evidence="9" type="primary">fabH</name>
    <name evidence="12" type="ORF">FC86_GL000560</name>
</gene>
<dbReference type="Pfam" id="PF08545">
    <property type="entry name" value="ACP_syn_III"/>
    <property type="match status" value="1"/>
</dbReference>
<feature type="active site" evidence="9">
    <location>
        <position position="112"/>
    </location>
</feature>
<dbReference type="InterPro" id="IPR013751">
    <property type="entry name" value="ACP_syn_III_N"/>
</dbReference>
<comment type="domain">
    <text evidence="9">The last Arg residue of the ACP-binding site is essential for the weak association between ACP/AcpP and FabH.</text>
</comment>
<dbReference type="OrthoDB" id="9815506at2"/>
<proteinExistence type="inferred from homology"/>
<dbReference type="PATRIC" id="fig|1423744.4.peg.576"/>
<evidence type="ECO:0000256" key="8">
    <source>
        <dbReference type="ARBA" id="ARBA00023315"/>
    </source>
</evidence>
<evidence type="ECO:0000256" key="2">
    <source>
        <dbReference type="ARBA" id="ARBA00022490"/>
    </source>
</evidence>
<feature type="domain" description="Beta-ketoacyl-[acyl-carrier-protein] synthase III N-terminal" evidence="11">
    <location>
        <begin position="106"/>
        <end position="182"/>
    </location>
</feature>
<sequence>MKNFSIEQTAHIVPENVVTNNDLTAFMDTSDEWISKRTGIKQRHISNQQTTSDLCLSVAENLITNSQYNVEDIDLIIVATMSPDYMTPNVASMVQGKLGATNAMAFDINTACSGFVYGLKMAQSLFNDDKISTAIVIGGEVLSKLVDFSDRSTAILFGDGAGGALITKNQSHGQYLGDNFETYGDMGRFLTAGHFNTQTPFNQMLDTTPLSFEMNGRKVYDFATTAIPESLNKALEDAGLGLEDIDHFIFHQANARIIKAVVKKLKLDPNKAPINIDKFGNTAAASEPILLDEVIKNGAVAKGQTLALIGFGGGLEIGTVILKY</sequence>
<dbReference type="PANTHER" id="PTHR34069:SF2">
    <property type="entry name" value="BETA-KETOACYL-[ACYL-CARRIER-PROTEIN] SYNTHASE III"/>
    <property type="match status" value="1"/>
</dbReference>
<dbReference type="Gene3D" id="3.40.47.10">
    <property type="match status" value="1"/>
</dbReference>
<feature type="active site" evidence="9">
    <location>
        <position position="251"/>
    </location>
</feature>
<dbReference type="CDD" id="cd00830">
    <property type="entry name" value="KAS_III"/>
    <property type="match status" value="1"/>
</dbReference>
<evidence type="ECO:0000256" key="3">
    <source>
        <dbReference type="ARBA" id="ARBA00022516"/>
    </source>
</evidence>
<evidence type="ECO:0000313" key="12">
    <source>
        <dbReference type="EMBL" id="KRN04030.1"/>
    </source>
</evidence>
<dbReference type="NCBIfam" id="NF006829">
    <property type="entry name" value="PRK09352.1"/>
    <property type="match status" value="1"/>
</dbReference>
<keyword evidence="8 9" id="KW-0012">Acyltransferase</keyword>
<dbReference type="GO" id="GO:0006633">
    <property type="term" value="P:fatty acid biosynthetic process"/>
    <property type="evidence" value="ECO:0007669"/>
    <property type="project" value="UniProtKB-UniRule"/>
</dbReference>
<comment type="caution">
    <text evidence="12">The sequence shown here is derived from an EMBL/GenBank/DDBJ whole genome shotgun (WGS) entry which is preliminary data.</text>
</comment>
<dbReference type="PANTHER" id="PTHR34069">
    <property type="entry name" value="3-OXOACYL-[ACYL-CARRIER-PROTEIN] SYNTHASE 3"/>
    <property type="match status" value="1"/>
</dbReference>
<evidence type="ECO:0000256" key="6">
    <source>
        <dbReference type="ARBA" id="ARBA00023098"/>
    </source>
</evidence>
<comment type="pathway">
    <text evidence="9">Lipid metabolism; fatty acid biosynthesis.</text>
</comment>
<feature type="active site" evidence="9">
    <location>
        <position position="281"/>
    </location>
</feature>
<dbReference type="Pfam" id="PF08541">
    <property type="entry name" value="ACP_syn_III_C"/>
    <property type="match status" value="1"/>
</dbReference>
<evidence type="ECO:0000313" key="13">
    <source>
        <dbReference type="Proteomes" id="UP000051378"/>
    </source>
</evidence>
<comment type="function">
    <text evidence="9">Catalyzes the condensation reaction of fatty acid synthesis by the addition to an acyl acceptor of two carbons from malonyl-ACP. Catalyzes the first condensation reaction which initiates fatty acid synthesis and may therefore play a role in governing the total rate of fatty acid production. Possesses both acetoacetyl-ACP synthase and acetyl transacylase activities. Its substrate specificity determines the biosynthesis of branched-chain and/or straight-chain of fatty acids.</text>
</comment>
<organism evidence="12 13">
    <name type="scientific">Holzapfeliella floricola DSM 23037 = JCM 16512</name>
    <dbReference type="NCBI Taxonomy" id="1423744"/>
    <lineage>
        <taxon>Bacteria</taxon>
        <taxon>Bacillati</taxon>
        <taxon>Bacillota</taxon>
        <taxon>Bacilli</taxon>
        <taxon>Lactobacillales</taxon>
        <taxon>Lactobacillaceae</taxon>
        <taxon>Holzapfeliella</taxon>
    </lineage>
</organism>
<dbReference type="GO" id="GO:0004315">
    <property type="term" value="F:3-oxoacyl-[acyl-carrier-protein] synthase activity"/>
    <property type="evidence" value="ECO:0007669"/>
    <property type="project" value="InterPro"/>
</dbReference>
<evidence type="ECO:0000256" key="5">
    <source>
        <dbReference type="ARBA" id="ARBA00022832"/>
    </source>
</evidence>
<evidence type="ECO:0000259" key="10">
    <source>
        <dbReference type="Pfam" id="PF08541"/>
    </source>
</evidence>
<dbReference type="NCBIfam" id="TIGR00747">
    <property type="entry name" value="fabH"/>
    <property type="match status" value="1"/>
</dbReference>
<dbReference type="InterPro" id="IPR013747">
    <property type="entry name" value="ACP_syn_III_C"/>
</dbReference>
<keyword evidence="4 9" id="KW-0808">Transferase</keyword>
<comment type="subcellular location">
    <subcellularLocation>
        <location evidence="9">Cytoplasm</location>
    </subcellularLocation>
</comment>
<keyword evidence="6 9" id="KW-0443">Lipid metabolism</keyword>
<feature type="region of interest" description="ACP-binding" evidence="9">
    <location>
        <begin position="252"/>
        <end position="256"/>
    </location>
</feature>
<dbReference type="AlphaFoldDB" id="A0A0R2DIY0"/>
<evidence type="ECO:0000256" key="1">
    <source>
        <dbReference type="ARBA" id="ARBA00008642"/>
    </source>
</evidence>
<dbReference type="HAMAP" id="MF_01815">
    <property type="entry name" value="FabH"/>
    <property type="match status" value="1"/>
</dbReference>
<dbReference type="STRING" id="1423744.FC86_GL000560"/>
<keyword evidence="5 9" id="KW-0276">Fatty acid metabolism</keyword>
<dbReference type="EC" id="2.3.1.180" evidence="9"/>
<evidence type="ECO:0000256" key="9">
    <source>
        <dbReference type="HAMAP-Rule" id="MF_01815"/>
    </source>
</evidence>
<dbReference type="InterPro" id="IPR004655">
    <property type="entry name" value="FabH"/>
</dbReference>
<keyword evidence="13" id="KW-1185">Reference proteome</keyword>
<accession>A0A0R2DIY0</accession>
<feature type="domain" description="Beta-ketoacyl-[acyl-carrier-protein] synthase III C-terminal" evidence="10">
    <location>
        <begin position="235"/>
        <end position="324"/>
    </location>
</feature>
<evidence type="ECO:0000256" key="7">
    <source>
        <dbReference type="ARBA" id="ARBA00023160"/>
    </source>
</evidence>
<dbReference type="GO" id="GO:0033818">
    <property type="term" value="F:beta-ketoacyl-acyl-carrier-protein synthase III activity"/>
    <property type="evidence" value="ECO:0007669"/>
    <property type="project" value="UniProtKB-UniRule"/>
</dbReference>
<dbReference type="GO" id="GO:0005737">
    <property type="term" value="C:cytoplasm"/>
    <property type="evidence" value="ECO:0007669"/>
    <property type="project" value="UniProtKB-SubCell"/>
</dbReference>